<protein>
    <recommendedName>
        <fullName evidence="2">Peptidase S1 domain-containing protein</fullName>
    </recommendedName>
</protein>
<proteinExistence type="predicted"/>
<name>A0A1C3P003_9ACTN</name>
<dbReference type="GO" id="GO:0004252">
    <property type="term" value="F:serine-type endopeptidase activity"/>
    <property type="evidence" value="ECO:0007669"/>
    <property type="project" value="InterPro"/>
</dbReference>
<dbReference type="InterPro" id="IPR001254">
    <property type="entry name" value="Trypsin_dom"/>
</dbReference>
<dbReference type="InterPro" id="IPR043504">
    <property type="entry name" value="Peptidase_S1_PA_chymotrypsin"/>
</dbReference>
<dbReference type="PROSITE" id="PS50240">
    <property type="entry name" value="TRYPSIN_DOM"/>
    <property type="match status" value="1"/>
</dbReference>
<feature type="domain" description="Peptidase S1" evidence="2">
    <location>
        <begin position="25"/>
        <end position="275"/>
    </location>
</feature>
<reference evidence="4" key="1">
    <citation type="submission" date="2016-02" db="EMBL/GenBank/DDBJ databases">
        <authorList>
            <person name="Wibberg D."/>
        </authorList>
    </citation>
    <scope>NUCLEOTIDE SEQUENCE [LARGE SCALE GENOMIC DNA]</scope>
</reference>
<evidence type="ECO:0000259" key="2">
    <source>
        <dbReference type="PROSITE" id="PS50240"/>
    </source>
</evidence>
<evidence type="ECO:0000313" key="3">
    <source>
        <dbReference type="EMBL" id="SBW23149.1"/>
    </source>
</evidence>
<feature type="signal peptide" evidence="1">
    <location>
        <begin position="1"/>
        <end position="24"/>
    </location>
</feature>
<dbReference type="AlphaFoldDB" id="A0A1C3P003"/>
<organism evidence="3 4">
    <name type="scientific">Candidatus Protofrankia californiensis</name>
    <dbReference type="NCBI Taxonomy" id="1839754"/>
    <lineage>
        <taxon>Bacteria</taxon>
        <taxon>Bacillati</taxon>
        <taxon>Actinomycetota</taxon>
        <taxon>Actinomycetes</taxon>
        <taxon>Frankiales</taxon>
        <taxon>Frankiaceae</taxon>
        <taxon>Protofrankia</taxon>
    </lineage>
</organism>
<dbReference type="EMBL" id="FLUV01001531">
    <property type="protein sequence ID" value="SBW23149.1"/>
    <property type="molecule type" value="Genomic_DNA"/>
</dbReference>
<accession>A0A1C3P003</accession>
<feature type="chain" id="PRO_5039563945" description="Peptidase S1 domain-containing protein" evidence="1">
    <location>
        <begin position="25"/>
        <end position="402"/>
    </location>
</feature>
<dbReference type="SUPFAM" id="SSF50494">
    <property type="entry name" value="Trypsin-like serine proteases"/>
    <property type="match status" value="1"/>
</dbReference>
<keyword evidence="4" id="KW-1185">Reference proteome</keyword>
<sequence length="402" mass="44526">MQVPLFGRVSRGRVLLLVVTMALALVASQEQPSKAAPSQGEAEKFSSQARLYENGDRQGSATFVDRNWALAPVHLIQHPETLSGYFLRFGITQVGQGITQTRRIDRIEVHPTADLALLHFSEPLGPDIWIPDLATARPTPGATADIYGWEDGRRLNHMASTILSVSSPKNTEYMRHHDKEGFFDASFPEGIDPIVVFAKVDEAGSRKIFPTLFTKPGDSGGGLFNETGKLIGINWGGAPYHYLNSWGELDLSQIVTAGYEQPVYEYAAWIKRIIRGEGSSGSKQTHDELRRRRLLDSSPDNHIYLSFHGHPSFSFTFRPHYVSESKDGQGVRTGTCIGGCKKDFSWDPDEVDYAYIHIHASSGEFLGNYYTQRFDGHDNCILVKAGGTITETGDETQGCDRG</sequence>
<dbReference type="GO" id="GO:0006508">
    <property type="term" value="P:proteolysis"/>
    <property type="evidence" value="ECO:0007669"/>
    <property type="project" value="InterPro"/>
</dbReference>
<keyword evidence="1" id="KW-0732">Signal</keyword>
<dbReference type="Proteomes" id="UP000199013">
    <property type="component" value="Unassembled WGS sequence"/>
</dbReference>
<dbReference type="InterPro" id="IPR009003">
    <property type="entry name" value="Peptidase_S1_PA"/>
</dbReference>
<gene>
    <name evidence="3" type="ORF">FDG2_3646</name>
</gene>
<dbReference type="Gene3D" id="2.40.10.10">
    <property type="entry name" value="Trypsin-like serine proteases"/>
    <property type="match status" value="1"/>
</dbReference>
<dbReference type="Pfam" id="PF00089">
    <property type="entry name" value="Trypsin"/>
    <property type="match status" value="1"/>
</dbReference>
<evidence type="ECO:0000313" key="4">
    <source>
        <dbReference type="Proteomes" id="UP000199013"/>
    </source>
</evidence>
<evidence type="ECO:0000256" key="1">
    <source>
        <dbReference type="SAM" id="SignalP"/>
    </source>
</evidence>